<dbReference type="SFLD" id="SFLDS00003">
    <property type="entry name" value="Haloacid_Dehalogenase"/>
    <property type="match status" value="1"/>
</dbReference>
<gene>
    <name evidence="1" type="ORF">BCF74_11615</name>
</gene>
<dbReference type="AlphaFoldDB" id="A0A2T0UGM7"/>
<proteinExistence type="predicted"/>
<evidence type="ECO:0000313" key="2">
    <source>
        <dbReference type="Proteomes" id="UP000237822"/>
    </source>
</evidence>
<comment type="caution">
    <text evidence="1">The sequence shown here is derived from an EMBL/GenBank/DDBJ whole genome shotgun (WGS) entry which is preliminary data.</text>
</comment>
<dbReference type="Gene3D" id="1.10.150.240">
    <property type="entry name" value="Putative phosphatase, domain 2"/>
    <property type="match status" value="1"/>
</dbReference>
<dbReference type="EMBL" id="PVTI01000016">
    <property type="protein sequence ID" value="PRY57095.1"/>
    <property type="molecule type" value="Genomic_DNA"/>
</dbReference>
<dbReference type="GO" id="GO:0050308">
    <property type="term" value="F:sugar-phosphatase activity"/>
    <property type="evidence" value="ECO:0007669"/>
    <property type="project" value="TreeGrafter"/>
</dbReference>
<dbReference type="SFLD" id="SFLDG01129">
    <property type="entry name" value="C1.5:_HAD__Beta-PGM__Phosphata"/>
    <property type="match status" value="1"/>
</dbReference>
<dbReference type="Pfam" id="PF00702">
    <property type="entry name" value="Hydrolase"/>
    <property type="match status" value="1"/>
</dbReference>
<dbReference type="Proteomes" id="UP000237822">
    <property type="component" value="Unassembled WGS sequence"/>
</dbReference>
<dbReference type="SUPFAM" id="SSF56784">
    <property type="entry name" value="HAD-like"/>
    <property type="match status" value="1"/>
</dbReference>
<dbReference type="PANTHER" id="PTHR43481:SF4">
    <property type="entry name" value="GLYCEROL-1-PHOSPHATE PHOSPHOHYDROLASE 1-RELATED"/>
    <property type="match status" value="1"/>
</dbReference>
<dbReference type="NCBIfam" id="TIGR01509">
    <property type="entry name" value="HAD-SF-IA-v3"/>
    <property type="match status" value="1"/>
</dbReference>
<name>A0A2T0UGM7_9MICO</name>
<dbReference type="PANTHER" id="PTHR43481">
    <property type="entry name" value="FRUCTOSE-1-PHOSPHATE PHOSPHATASE"/>
    <property type="match status" value="1"/>
</dbReference>
<dbReference type="InterPro" id="IPR036412">
    <property type="entry name" value="HAD-like_sf"/>
</dbReference>
<accession>A0A2T0UGM7</accession>
<evidence type="ECO:0000313" key="1">
    <source>
        <dbReference type="EMBL" id="PRY57095.1"/>
    </source>
</evidence>
<reference evidence="1 2" key="1">
    <citation type="submission" date="2018-03" db="EMBL/GenBank/DDBJ databases">
        <title>Genomic Encyclopedia of Archaeal and Bacterial Type Strains, Phase II (KMG-II): from individual species to whole genera.</title>
        <authorList>
            <person name="Goeker M."/>
        </authorList>
    </citation>
    <scope>NUCLEOTIDE SEQUENCE [LARGE SCALE GENOMIC DNA]</scope>
    <source>
        <strain evidence="1 2">ATCC BAA-1496</strain>
    </source>
</reference>
<dbReference type="InterPro" id="IPR006439">
    <property type="entry name" value="HAD-SF_hydro_IA"/>
</dbReference>
<protein>
    <submittedName>
        <fullName evidence="1">Sugar-phosphatase</fullName>
    </submittedName>
</protein>
<dbReference type="PRINTS" id="PR00413">
    <property type="entry name" value="HADHALOGNASE"/>
</dbReference>
<dbReference type="InterPro" id="IPR023214">
    <property type="entry name" value="HAD_sf"/>
</dbReference>
<dbReference type="InterPro" id="IPR051806">
    <property type="entry name" value="HAD-like_SPP"/>
</dbReference>
<dbReference type="RefSeq" id="WP_106297898.1">
    <property type="nucleotide sequence ID" value="NZ_PVTI01000016.1"/>
</dbReference>
<dbReference type="InterPro" id="IPR023198">
    <property type="entry name" value="PGP-like_dom2"/>
</dbReference>
<dbReference type="OrthoDB" id="9800058at2"/>
<organism evidence="1 2">
    <name type="scientific">Knoellia remsis</name>
    <dbReference type="NCBI Taxonomy" id="407159"/>
    <lineage>
        <taxon>Bacteria</taxon>
        <taxon>Bacillati</taxon>
        <taxon>Actinomycetota</taxon>
        <taxon>Actinomycetes</taxon>
        <taxon>Micrococcales</taxon>
        <taxon>Intrasporangiaceae</taxon>
        <taxon>Knoellia</taxon>
    </lineage>
</organism>
<keyword evidence="2" id="KW-1185">Reference proteome</keyword>
<dbReference type="Gene3D" id="3.40.50.1000">
    <property type="entry name" value="HAD superfamily/HAD-like"/>
    <property type="match status" value="1"/>
</dbReference>
<sequence>MSELLAGRLPERAFAGVLFDMDGTLIDSIAAVERSWLLWTQEYGVDPLLLRGTHGQTARNTIAIVMADRTEDERGAAHIRIREIEVADTEGIVVLPGAREALESLDELGVPHAIVTSGERALAEARIAATGLPRPSVIVTASDVAHGKPGPEPYERGAELLGLSPADCLVVEDAVAGLVSARTAGAGGRLAVTGTTPVEELAPEADGVVAGLADVEFVADPSTPGVRLRLSRG</sequence>